<reference evidence="2 3" key="1">
    <citation type="submission" date="2021-03" db="EMBL/GenBank/DDBJ databases">
        <title>Thiomicrorhabdus sp.nov.,novel sulfur-oxidizing bacteria isolated from coastal sediment.</title>
        <authorList>
            <person name="Liu X."/>
        </authorList>
    </citation>
    <scope>NUCLEOTIDE SEQUENCE [LARGE SCALE GENOMIC DNA]</scope>
    <source>
        <strain evidence="2 3">6S2-11</strain>
    </source>
</reference>
<name>A0ABS3Q4R7_9GAMM</name>
<dbReference type="EMBL" id="JAGETV010000009">
    <property type="protein sequence ID" value="MBO1927327.1"/>
    <property type="molecule type" value="Genomic_DNA"/>
</dbReference>
<keyword evidence="3" id="KW-1185">Reference proteome</keyword>
<protein>
    <recommendedName>
        <fullName evidence="4">DUF3649 domain-containing protein</fullName>
    </recommendedName>
</protein>
<accession>A0ABS3Q4R7</accession>
<evidence type="ECO:0000313" key="2">
    <source>
        <dbReference type="EMBL" id="MBO1927327.1"/>
    </source>
</evidence>
<evidence type="ECO:0008006" key="4">
    <source>
        <dbReference type="Google" id="ProtNLM"/>
    </source>
</evidence>
<comment type="caution">
    <text evidence="2">The sequence shown here is derived from an EMBL/GenBank/DDBJ whole genome shotgun (WGS) entry which is preliminary data.</text>
</comment>
<evidence type="ECO:0000313" key="3">
    <source>
        <dbReference type="Proteomes" id="UP000664835"/>
    </source>
</evidence>
<keyword evidence="1" id="KW-0472">Membrane</keyword>
<dbReference type="Proteomes" id="UP000664835">
    <property type="component" value="Unassembled WGS sequence"/>
</dbReference>
<proteinExistence type="predicted"/>
<feature type="transmembrane region" description="Helical" evidence="1">
    <location>
        <begin position="20"/>
        <end position="42"/>
    </location>
</feature>
<feature type="transmembrane region" description="Helical" evidence="1">
    <location>
        <begin position="77"/>
        <end position="96"/>
    </location>
</feature>
<sequence>MNTAQFSLMRHPAWPILSRLVLAVFGGYLLTNLVVVSVVGLLNPHGGGALLLGMSLSFLFYVGFVIWAYSVRSLAKAWGRFALTTAFFLFLTWELMA</sequence>
<feature type="transmembrane region" description="Helical" evidence="1">
    <location>
        <begin position="48"/>
        <end position="70"/>
    </location>
</feature>
<organism evidence="2 3">
    <name type="scientific">Thiomicrorhabdus marina</name>
    <dbReference type="NCBI Taxonomy" id="2818442"/>
    <lineage>
        <taxon>Bacteria</taxon>
        <taxon>Pseudomonadati</taxon>
        <taxon>Pseudomonadota</taxon>
        <taxon>Gammaproteobacteria</taxon>
        <taxon>Thiotrichales</taxon>
        <taxon>Piscirickettsiaceae</taxon>
        <taxon>Thiomicrorhabdus</taxon>
    </lineage>
</organism>
<evidence type="ECO:0000256" key="1">
    <source>
        <dbReference type="SAM" id="Phobius"/>
    </source>
</evidence>
<gene>
    <name evidence="2" type="ORF">J3998_07020</name>
</gene>
<keyword evidence="1" id="KW-1133">Transmembrane helix</keyword>
<keyword evidence="1" id="KW-0812">Transmembrane</keyword>
<dbReference type="RefSeq" id="WP_208149199.1">
    <property type="nucleotide sequence ID" value="NZ_JAGETV010000009.1"/>
</dbReference>